<keyword evidence="4" id="KW-1185">Reference proteome</keyword>
<evidence type="ECO:0000313" key="4">
    <source>
        <dbReference type="Proteomes" id="UP000607311"/>
    </source>
</evidence>
<evidence type="ECO:0000313" key="3">
    <source>
        <dbReference type="EMBL" id="GIJ32061.1"/>
    </source>
</evidence>
<keyword evidence="2" id="KW-0812">Transmembrane</keyword>
<reference evidence="3" key="1">
    <citation type="submission" date="2021-01" db="EMBL/GenBank/DDBJ databases">
        <title>Whole genome shotgun sequence of Verrucosispora sediminis NBRC 107745.</title>
        <authorList>
            <person name="Komaki H."/>
            <person name="Tamura T."/>
        </authorList>
    </citation>
    <scope>NUCLEOTIDE SEQUENCE</scope>
    <source>
        <strain evidence="3">NBRC 107745</strain>
    </source>
</reference>
<organism evidence="3 4">
    <name type="scientific">Micromonospora sediminimaris</name>
    <dbReference type="NCBI Taxonomy" id="547162"/>
    <lineage>
        <taxon>Bacteria</taxon>
        <taxon>Bacillati</taxon>
        <taxon>Actinomycetota</taxon>
        <taxon>Actinomycetes</taxon>
        <taxon>Micromonosporales</taxon>
        <taxon>Micromonosporaceae</taxon>
        <taxon>Micromonospora</taxon>
    </lineage>
</organism>
<dbReference type="EMBL" id="BOPD01000008">
    <property type="protein sequence ID" value="GIJ32061.1"/>
    <property type="molecule type" value="Genomic_DNA"/>
</dbReference>
<protein>
    <submittedName>
        <fullName evidence="3">Uncharacterized protein</fullName>
    </submittedName>
</protein>
<comment type="caution">
    <text evidence="3">The sequence shown here is derived from an EMBL/GenBank/DDBJ whole genome shotgun (WGS) entry which is preliminary data.</text>
</comment>
<sequence>MPRRLPRSLAWTLLALALSSFAVGVVWEARALDHMQQHPYLVNVLSGMTGFATSALVITLGVDRVLRREHLRRWGRMMGQAVGRIQADLMDIVEWHLSDGRIRRERHRYGYAEGLLDTHLLVRTLVTVADRGGLRGPVDRHRLESLLRVVDELLAVSVPAFERAFDVLADPAVERAVAEIRHGRDLLSEGVDGDPAQVDTRALLLGSIELVRALTAVATYRPYRKMVLRRQRLRGARRAKEGATGSGGEVEDDLDVLRSGGVGGGVLGQRHAPGDQ</sequence>
<dbReference type="RefSeq" id="WP_093403561.1">
    <property type="nucleotide sequence ID" value="NZ_BOPD01000008.1"/>
</dbReference>
<dbReference type="AlphaFoldDB" id="A0A9W5XI92"/>
<keyword evidence="2" id="KW-1133">Transmembrane helix</keyword>
<accession>A0A9W5XI92</accession>
<proteinExistence type="predicted"/>
<evidence type="ECO:0000256" key="1">
    <source>
        <dbReference type="SAM" id="MobiDB-lite"/>
    </source>
</evidence>
<dbReference type="OrthoDB" id="3371681at2"/>
<evidence type="ECO:0000256" key="2">
    <source>
        <dbReference type="SAM" id="Phobius"/>
    </source>
</evidence>
<feature type="transmembrane region" description="Helical" evidence="2">
    <location>
        <begin position="40"/>
        <end position="62"/>
    </location>
</feature>
<name>A0A9W5XI92_9ACTN</name>
<keyword evidence="2" id="KW-0472">Membrane</keyword>
<gene>
    <name evidence="3" type="ORF">Vse01_12090</name>
</gene>
<dbReference type="Proteomes" id="UP000607311">
    <property type="component" value="Unassembled WGS sequence"/>
</dbReference>
<feature type="region of interest" description="Disordered" evidence="1">
    <location>
        <begin position="237"/>
        <end position="276"/>
    </location>
</feature>